<dbReference type="SUPFAM" id="SSF49785">
    <property type="entry name" value="Galactose-binding domain-like"/>
    <property type="match status" value="2"/>
</dbReference>
<dbReference type="PANTHER" id="PTHR31490:SF1">
    <property type="entry name" value="ENDO-1,4-BETA-XYLANASE 1"/>
    <property type="match status" value="1"/>
</dbReference>
<dbReference type="Pfam" id="PF02018">
    <property type="entry name" value="CBM_4_9"/>
    <property type="match status" value="2"/>
</dbReference>
<feature type="domain" description="GH10" evidence="8">
    <location>
        <begin position="431"/>
        <end position="728"/>
    </location>
</feature>
<dbReference type="GO" id="GO:0031176">
    <property type="term" value="F:endo-1,4-beta-xylanase activity"/>
    <property type="evidence" value="ECO:0007669"/>
    <property type="project" value="UniProtKB-ARBA"/>
</dbReference>
<dbReference type="SUPFAM" id="SSF51445">
    <property type="entry name" value="(Trans)glycosidases"/>
    <property type="match status" value="1"/>
</dbReference>
<evidence type="ECO:0000313" key="10">
    <source>
        <dbReference type="Proteomes" id="UP001161247"/>
    </source>
</evidence>
<dbReference type="FunFam" id="3.20.20.80:FF:000104">
    <property type="entry name" value="Endo-1,4-beta-xylanase A"/>
    <property type="match status" value="1"/>
</dbReference>
<dbReference type="InterPro" id="IPR001000">
    <property type="entry name" value="GH10_dom"/>
</dbReference>
<keyword evidence="4" id="KW-0378">Hydrolase</keyword>
<feature type="signal peptide" evidence="7">
    <location>
        <begin position="1"/>
        <end position="39"/>
    </location>
</feature>
<keyword evidence="3" id="KW-0677">Repeat</keyword>
<dbReference type="InterPro" id="IPR008979">
    <property type="entry name" value="Galactose-bd-like_sf"/>
</dbReference>
<comment type="similarity">
    <text evidence="1">Belongs to the glycosyl hydrolase 10 (cellulase F) family.</text>
</comment>
<evidence type="ECO:0000256" key="1">
    <source>
        <dbReference type="ARBA" id="ARBA00007495"/>
    </source>
</evidence>
<protein>
    <submittedName>
        <fullName evidence="9">OLC1v1017081C1</fullName>
    </submittedName>
</protein>
<keyword evidence="5" id="KW-0119">Carbohydrate metabolism</keyword>
<name>A0AAV1E8M5_OLDCO</name>
<dbReference type="PROSITE" id="PS51760">
    <property type="entry name" value="GH10_2"/>
    <property type="match status" value="1"/>
</dbReference>
<gene>
    <name evidence="9" type="ORF">OLC1_LOCUS22428</name>
</gene>
<dbReference type="Gene3D" id="2.60.120.260">
    <property type="entry name" value="Galactose-binding domain-like"/>
    <property type="match status" value="2"/>
</dbReference>
<evidence type="ECO:0000256" key="4">
    <source>
        <dbReference type="ARBA" id="ARBA00022801"/>
    </source>
</evidence>
<accession>A0AAV1E8M5</accession>
<reference evidence="9" key="1">
    <citation type="submission" date="2023-03" db="EMBL/GenBank/DDBJ databases">
        <authorList>
            <person name="Julca I."/>
        </authorList>
    </citation>
    <scope>NUCLEOTIDE SEQUENCE</scope>
</reference>
<evidence type="ECO:0000313" key="9">
    <source>
        <dbReference type="EMBL" id="CAI9116037.1"/>
    </source>
</evidence>
<dbReference type="PANTHER" id="PTHR31490">
    <property type="entry name" value="GLYCOSYL HYDROLASE"/>
    <property type="match status" value="1"/>
</dbReference>
<dbReference type="AlphaFoldDB" id="A0AAV1E8M5"/>
<evidence type="ECO:0000256" key="2">
    <source>
        <dbReference type="ARBA" id="ARBA00022651"/>
    </source>
</evidence>
<feature type="chain" id="PRO_5043976333" evidence="7">
    <location>
        <begin position="40"/>
        <end position="785"/>
    </location>
</feature>
<evidence type="ECO:0000256" key="5">
    <source>
        <dbReference type="ARBA" id="ARBA00023277"/>
    </source>
</evidence>
<evidence type="ECO:0000256" key="3">
    <source>
        <dbReference type="ARBA" id="ARBA00022737"/>
    </source>
</evidence>
<dbReference type="SMART" id="SM00633">
    <property type="entry name" value="Glyco_10"/>
    <property type="match status" value="1"/>
</dbReference>
<dbReference type="InterPro" id="IPR017853">
    <property type="entry name" value="GH"/>
</dbReference>
<organism evidence="9 10">
    <name type="scientific">Oldenlandia corymbosa var. corymbosa</name>
    <dbReference type="NCBI Taxonomy" id="529605"/>
    <lineage>
        <taxon>Eukaryota</taxon>
        <taxon>Viridiplantae</taxon>
        <taxon>Streptophyta</taxon>
        <taxon>Embryophyta</taxon>
        <taxon>Tracheophyta</taxon>
        <taxon>Spermatophyta</taxon>
        <taxon>Magnoliopsida</taxon>
        <taxon>eudicotyledons</taxon>
        <taxon>Gunneridae</taxon>
        <taxon>Pentapetalae</taxon>
        <taxon>asterids</taxon>
        <taxon>lamiids</taxon>
        <taxon>Gentianales</taxon>
        <taxon>Rubiaceae</taxon>
        <taxon>Rubioideae</taxon>
        <taxon>Spermacoceae</taxon>
        <taxon>Hedyotis-Oldenlandia complex</taxon>
        <taxon>Oldenlandia</taxon>
    </lineage>
</organism>
<keyword evidence="6" id="KW-0624">Polysaccharide degradation</keyword>
<evidence type="ECO:0000256" key="6">
    <source>
        <dbReference type="ARBA" id="ARBA00023326"/>
    </source>
</evidence>
<keyword evidence="10" id="KW-1185">Reference proteome</keyword>
<evidence type="ECO:0000259" key="8">
    <source>
        <dbReference type="PROSITE" id="PS51760"/>
    </source>
</evidence>
<sequence>MGLNRIYKIMGHRLNFVNLSKILSVWLLVLICFTSCSWGRDNPKSPRTYLNNSSHCKSLSQGSLILGDESIALNPDFDNGLSNWAGKGCQIILHDSLSDGKIVPQSGKYFISTTGRADSGSGIQQELTGRAKRKLAYELTAVVRIYGGNVPEANIQATLWIQTADFRQQFIFIASVNATDSDWVQMQGKFLINGFPSKVLIFLEGPPPGTDILLNSLVVKHAAKMPPSPPPKFEVGDFWVNVVTNSNQNDGTTSDWFCLGSCTLSVGTGSPNQLPSLAAESLGLHHQPVSGGYILATNRAAPWMGPAQTVTGKIKLYMTYQVSAWVRIGPGAIRPQLVNVAVSIDGQWVNGGSIEIGDDKTWHEVAGSFRIEKQPTNVMVYVQGPDAGIDLMLAGMQIFAVDRSARFQSLKKQTNMVRKRDVILRLTGTDSSNGTKIRVKQTRNSFPIGSCLSRNNIDNEDFVNFFVRHFTWSVFENELKWFYTEPQQGNLNYKDADDLLNFCTSHNIKVRGHSIFWEDPNAVQPWVRALNGNDLISAVQNRVTGLVTRYKGKFKHYDVDNEILHSSFYKDRLGNSIRAYMFNTTRQLDPLPTLFLNDFHIEDGNDFRSSPEKYTQLILDLKQQGAPVGGIGIQGHIDSPVGPIVRSALDKLGILRLPIWFTELDVSSTNEYTRADDLEVMLREAFAHPAVDGIVLWGFWELLMNRQNAFLVNAEGDLTEAGRRFLALKQEWLSHAHGFIDNEGQFSFRGYHGSYKLEIFGPNGNITRSFNVGRGKGPLLIPIHV</sequence>
<dbReference type="GO" id="GO:0045493">
    <property type="term" value="P:xylan catabolic process"/>
    <property type="evidence" value="ECO:0007669"/>
    <property type="project" value="UniProtKB-KW"/>
</dbReference>
<dbReference type="Pfam" id="PF00331">
    <property type="entry name" value="Glyco_hydro_10"/>
    <property type="match status" value="1"/>
</dbReference>
<dbReference type="InterPro" id="IPR003305">
    <property type="entry name" value="CenC_carb-bd"/>
</dbReference>
<evidence type="ECO:0000256" key="7">
    <source>
        <dbReference type="SAM" id="SignalP"/>
    </source>
</evidence>
<dbReference type="Gene3D" id="3.20.20.80">
    <property type="entry name" value="Glycosidases"/>
    <property type="match status" value="1"/>
</dbReference>
<proteinExistence type="inferred from homology"/>
<keyword evidence="2" id="KW-0858">Xylan degradation</keyword>
<dbReference type="Proteomes" id="UP001161247">
    <property type="component" value="Chromosome 8"/>
</dbReference>
<dbReference type="EMBL" id="OX459125">
    <property type="protein sequence ID" value="CAI9116037.1"/>
    <property type="molecule type" value="Genomic_DNA"/>
</dbReference>
<dbReference type="InterPro" id="IPR044846">
    <property type="entry name" value="GH10"/>
</dbReference>
<keyword evidence="7" id="KW-0732">Signal</keyword>